<keyword evidence="11" id="KW-0028">Amino-acid biosynthesis</keyword>
<feature type="region of interest" description="Disordered" evidence="14">
    <location>
        <begin position="560"/>
        <end position="598"/>
    </location>
</feature>
<dbReference type="CDD" id="cd07229">
    <property type="entry name" value="Pat_TGL3_like"/>
    <property type="match status" value="1"/>
</dbReference>
<dbReference type="Pfam" id="PF11815">
    <property type="entry name" value="DUF3336"/>
    <property type="match status" value="1"/>
</dbReference>
<evidence type="ECO:0000256" key="2">
    <source>
        <dbReference type="ARBA" id="ARBA00004806"/>
    </source>
</evidence>
<dbReference type="NCBIfam" id="TIGR00455">
    <property type="entry name" value="apsK"/>
    <property type="match status" value="1"/>
</dbReference>
<keyword evidence="5" id="KW-0547">Nucleotide-binding</keyword>
<dbReference type="GO" id="GO:0005524">
    <property type="term" value="F:ATP binding"/>
    <property type="evidence" value="ECO:0007669"/>
    <property type="project" value="UniProtKB-KW"/>
</dbReference>
<comment type="similarity">
    <text evidence="3">Belongs to the APS kinase family.</text>
</comment>
<dbReference type="GO" id="GO:0006641">
    <property type="term" value="P:triglyceride metabolic process"/>
    <property type="evidence" value="ECO:0007669"/>
    <property type="project" value="UniProtKB-ARBA"/>
</dbReference>
<dbReference type="InterPro" id="IPR021771">
    <property type="entry name" value="Triacylglycerol_lipase_N"/>
</dbReference>
<dbReference type="GO" id="GO:0019344">
    <property type="term" value="P:cysteine biosynthetic process"/>
    <property type="evidence" value="ECO:0007669"/>
    <property type="project" value="UniProtKB-KW"/>
</dbReference>
<dbReference type="SUPFAM" id="SSF52540">
    <property type="entry name" value="P-loop containing nucleoside triphosphate hydrolases"/>
    <property type="match status" value="1"/>
</dbReference>
<feature type="transmembrane region" description="Helical" evidence="13">
    <location>
        <begin position="7"/>
        <end position="40"/>
    </location>
</feature>
<feature type="domain" description="PNPLA" evidence="15">
    <location>
        <begin position="199"/>
        <end position="387"/>
    </location>
</feature>
<reference evidence="16 17" key="1">
    <citation type="journal article" date="2014" name="PLoS ONE">
        <title>De novo Genome Assembly of the Fungal Plant Pathogen Pyrenophora semeniperda.</title>
        <authorList>
            <person name="Soliai M.M."/>
            <person name="Meyer S.E."/>
            <person name="Udall J.A."/>
            <person name="Elzinga D.E."/>
            <person name="Hermansen R.A."/>
            <person name="Bodily P.M."/>
            <person name="Hart A.A."/>
            <person name="Coleman C.E."/>
        </authorList>
    </citation>
    <scope>NUCLEOTIDE SEQUENCE [LARGE SCALE GENOMIC DNA]</scope>
    <source>
        <strain evidence="16 17">CCB06</strain>
        <tissue evidence="16">Mycelium</tissue>
    </source>
</reference>
<dbReference type="AlphaFoldDB" id="A0A3M7M366"/>
<dbReference type="FunFam" id="3.40.50.300:FF:000212">
    <property type="entry name" value="Adenylyl-sulfate kinase"/>
    <property type="match status" value="1"/>
</dbReference>
<dbReference type="PANTHER" id="PTHR14226">
    <property type="entry name" value="NEUROPATHY TARGET ESTERASE/SWISS CHEESE D.MELANOGASTER"/>
    <property type="match status" value="1"/>
</dbReference>
<dbReference type="PROSITE" id="PS51635">
    <property type="entry name" value="PNPLA"/>
    <property type="match status" value="1"/>
</dbReference>
<gene>
    <name evidence="16" type="ORF">GMOD_00002828</name>
</gene>
<comment type="similarity">
    <text evidence="13">Belongs to the PLPL family.</text>
</comment>
<keyword evidence="8" id="KW-0067">ATP-binding</keyword>
<comment type="function">
    <text evidence="13">Lipid hydrolase.</text>
</comment>
<dbReference type="InterPro" id="IPR002891">
    <property type="entry name" value="APS"/>
</dbReference>
<keyword evidence="4" id="KW-0808">Transferase</keyword>
<evidence type="ECO:0000313" key="17">
    <source>
        <dbReference type="Proteomes" id="UP000265663"/>
    </source>
</evidence>
<evidence type="ECO:0000256" key="5">
    <source>
        <dbReference type="ARBA" id="ARBA00022741"/>
    </source>
</evidence>
<evidence type="ECO:0000256" key="11">
    <source>
        <dbReference type="ARBA" id="ARBA00023192"/>
    </source>
</evidence>
<dbReference type="GO" id="GO:0016020">
    <property type="term" value="C:membrane"/>
    <property type="evidence" value="ECO:0007669"/>
    <property type="project" value="UniProtKB-SubCell"/>
</dbReference>
<evidence type="ECO:0000256" key="12">
    <source>
        <dbReference type="PROSITE-ProRule" id="PRU01161"/>
    </source>
</evidence>
<dbReference type="GO" id="GO:0004020">
    <property type="term" value="F:adenylylsulfate kinase activity"/>
    <property type="evidence" value="ECO:0007669"/>
    <property type="project" value="InterPro"/>
</dbReference>
<evidence type="ECO:0000256" key="14">
    <source>
        <dbReference type="SAM" id="MobiDB-lite"/>
    </source>
</evidence>
<accession>A0A3M7M366</accession>
<dbReference type="GO" id="GO:0004806">
    <property type="term" value="F:triacylglycerol lipase activity"/>
    <property type="evidence" value="ECO:0007669"/>
    <property type="project" value="InterPro"/>
</dbReference>
<evidence type="ECO:0000256" key="6">
    <source>
        <dbReference type="ARBA" id="ARBA00022777"/>
    </source>
</evidence>
<keyword evidence="11" id="KW-0198">Cysteine biosynthesis</keyword>
<evidence type="ECO:0000256" key="10">
    <source>
        <dbReference type="ARBA" id="ARBA00023098"/>
    </source>
</evidence>
<keyword evidence="10 13" id="KW-0443">Lipid metabolism</keyword>
<comment type="pathway">
    <text evidence="2">Sulfur metabolism; hydrogen sulfide biosynthesis; sulfite from sulfate: step 2/3.</text>
</comment>
<feature type="compositionally biased region" description="Basic and acidic residues" evidence="14">
    <location>
        <begin position="582"/>
        <end position="591"/>
    </location>
</feature>
<dbReference type="InterPro" id="IPR059117">
    <property type="entry name" value="APS_kinase_dom"/>
</dbReference>
<evidence type="ECO:0000256" key="8">
    <source>
        <dbReference type="ARBA" id="ARBA00022840"/>
    </source>
</evidence>
<keyword evidence="13" id="KW-0472">Membrane</keyword>
<keyword evidence="13" id="KW-1133">Transmembrane helix</keyword>
<keyword evidence="9 13" id="KW-0442">Lipid degradation</keyword>
<evidence type="ECO:0000256" key="9">
    <source>
        <dbReference type="ARBA" id="ARBA00022963"/>
    </source>
</evidence>
<dbReference type="InterPro" id="IPR050301">
    <property type="entry name" value="NTE"/>
</dbReference>
<dbReference type="SUPFAM" id="SSF52151">
    <property type="entry name" value="FabD/lysophospholipase-like"/>
    <property type="match status" value="1"/>
</dbReference>
<sequence length="810" mass="91548">MYIKSSFYLLVFYAMNGTLGVVSRTLWSFLLCFFDVAFFWQRKLYAWWTQKSQRYLLLEAISDARLFEEWEAAAYKLDEVLDYDMWRQTAISKDYDHRLIHQRLSAIYEAQEDNDILSLINILRSGLVRNLGNITAPKLYNRAYAGTKLLIEDYVTQVAYAIENLTQYPTSRNSDTGLTNQAKLDVLHDTRQAFGRSVLVLQGGQVFGLCHLGVVKALHLRGLLPRIIAGTATGAIIAALVGVHTEDELLEFLTGTNIDLTAFTKRPYRKDAGFTAWFETLTRRVKRWWKEGHFLDVDVLEQVLRANIGDLTFEEAYTRTKRVLNITVTTSGSGGVPNLLNYLTAPNVLIWSAALASNATSSSTLYNQVTLLCKDEEGNIVPWSPASNAKFRPYTHASYRDRESPLHRIGELFNVNHFIVSQARPYLAPFLRSDLHHPNPKQNAGWRFYMPLIRLVVLEIQHRLQQLDELGALPPSVRRFLLDENIPGPSLTLVPELTAGDFLRLLDNPTKEAIDYWMLKGERSVWPAVTALKIRCAIEVELDRGYQLVRRRKPLDLTPIHGSGLRKSGSRGEVLSTQGYEGDARNAEARTRQTRAASLGGSGVPLNITWHPSLSRDERNKYRKQKGFTIWFTGLSASGKSTIATALEQHLLHLGFAAYRLDGDNVRFGLNKDLGFTEKDRNENIRRIAEVAKLFADSSTIAITSFISPYKADRAQARDLHAVTTGTDSPLAFVEVFVDLPLEVAEARDPKGLYKKAREGKIPEFTGISAPYEAPEHAEIHIRSDQKSVEDSVREIVEYLQSKGLLELQQ</sequence>
<dbReference type="NCBIfam" id="NF003013">
    <property type="entry name" value="PRK03846.1"/>
    <property type="match status" value="1"/>
</dbReference>
<dbReference type="GO" id="GO:0000103">
    <property type="term" value="P:sulfate assimilation"/>
    <property type="evidence" value="ECO:0007669"/>
    <property type="project" value="InterPro"/>
</dbReference>
<dbReference type="CDD" id="cd02027">
    <property type="entry name" value="APSK"/>
    <property type="match status" value="1"/>
</dbReference>
<dbReference type="OrthoDB" id="10049244at2759"/>
<dbReference type="Pfam" id="PF01734">
    <property type="entry name" value="Patatin"/>
    <property type="match status" value="1"/>
</dbReference>
<comment type="subcellular location">
    <subcellularLocation>
        <location evidence="13">Membrane</location>
        <topology evidence="13">Single-pass membrane protein</topology>
    </subcellularLocation>
</comment>
<evidence type="ECO:0000256" key="3">
    <source>
        <dbReference type="ARBA" id="ARBA00007008"/>
    </source>
</evidence>
<dbReference type="GO" id="GO:0016042">
    <property type="term" value="P:lipid catabolic process"/>
    <property type="evidence" value="ECO:0007669"/>
    <property type="project" value="UniProtKB-KW"/>
</dbReference>
<evidence type="ECO:0000256" key="1">
    <source>
        <dbReference type="ARBA" id="ARBA00002682"/>
    </source>
</evidence>
<dbReference type="HAMAP" id="MF_00065">
    <property type="entry name" value="Adenylyl_sulf_kinase"/>
    <property type="match status" value="1"/>
</dbReference>
<keyword evidence="17" id="KW-1185">Reference proteome</keyword>
<dbReference type="Gene3D" id="3.40.1090.10">
    <property type="entry name" value="Cytosolic phospholipase A2 catalytic domain"/>
    <property type="match status" value="1"/>
</dbReference>
<dbReference type="Pfam" id="PF01583">
    <property type="entry name" value="APS_kinase"/>
    <property type="match status" value="1"/>
</dbReference>
<organism evidence="16 17">
    <name type="scientific">Pyrenophora seminiperda CCB06</name>
    <dbReference type="NCBI Taxonomy" id="1302712"/>
    <lineage>
        <taxon>Eukaryota</taxon>
        <taxon>Fungi</taxon>
        <taxon>Dikarya</taxon>
        <taxon>Ascomycota</taxon>
        <taxon>Pezizomycotina</taxon>
        <taxon>Dothideomycetes</taxon>
        <taxon>Pleosporomycetidae</taxon>
        <taxon>Pleosporales</taxon>
        <taxon>Pleosporineae</taxon>
        <taxon>Pleosporaceae</taxon>
        <taxon>Pyrenophora</taxon>
    </lineage>
</organism>
<dbReference type="InterPro" id="IPR016035">
    <property type="entry name" value="Acyl_Trfase/lysoPLipase"/>
</dbReference>
<dbReference type="InterPro" id="IPR002641">
    <property type="entry name" value="PNPLA_dom"/>
</dbReference>
<dbReference type="Proteomes" id="UP000265663">
    <property type="component" value="Unassembled WGS sequence"/>
</dbReference>
<comment type="function">
    <text evidence="1">Probable lipid hydrolase.</text>
</comment>
<evidence type="ECO:0000259" key="15">
    <source>
        <dbReference type="PROSITE" id="PS51635"/>
    </source>
</evidence>
<evidence type="ECO:0000256" key="4">
    <source>
        <dbReference type="ARBA" id="ARBA00022679"/>
    </source>
</evidence>
<comment type="caution">
    <text evidence="12">Lacks conserved residue(s) required for the propagation of feature annotation.</text>
</comment>
<keyword evidence="13" id="KW-0812">Transmembrane</keyword>
<evidence type="ECO:0000256" key="13">
    <source>
        <dbReference type="RuleBase" id="RU362055"/>
    </source>
</evidence>
<evidence type="ECO:0000313" key="16">
    <source>
        <dbReference type="EMBL" id="RMZ68931.1"/>
    </source>
</evidence>
<keyword evidence="7 13" id="KW-0378">Hydrolase</keyword>
<dbReference type="PANTHER" id="PTHR14226:SF44">
    <property type="entry name" value="TRIACYLGLYCEROL LIPASE 3"/>
    <property type="match status" value="1"/>
</dbReference>
<dbReference type="Gene3D" id="3.40.50.300">
    <property type="entry name" value="P-loop containing nucleotide triphosphate hydrolases"/>
    <property type="match status" value="1"/>
</dbReference>
<dbReference type="EMBL" id="KE747817">
    <property type="protein sequence ID" value="RMZ68931.1"/>
    <property type="molecule type" value="Genomic_DNA"/>
</dbReference>
<protein>
    <recommendedName>
        <fullName evidence="13">Patatin-like phospholipase domain-containing protein</fullName>
        <ecNumber evidence="13">3.1.1.-</ecNumber>
    </recommendedName>
</protein>
<name>A0A3M7M366_9PLEO</name>
<proteinExistence type="inferred from homology"/>
<keyword evidence="6" id="KW-0418">Kinase</keyword>
<evidence type="ECO:0000256" key="7">
    <source>
        <dbReference type="ARBA" id="ARBA00022801"/>
    </source>
</evidence>
<dbReference type="EC" id="3.1.1.-" evidence="13"/>
<dbReference type="InterPro" id="IPR027417">
    <property type="entry name" value="P-loop_NTPase"/>
</dbReference>